<evidence type="ECO:0000313" key="2">
    <source>
        <dbReference type="EMBL" id="KAG7489929.1"/>
    </source>
</evidence>
<name>A0AAV6QJ39_SOLSE</name>
<gene>
    <name evidence="2" type="ORF">JOB18_023647</name>
</gene>
<dbReference type="AlphaFoldDB" id="A0AAV6QJ39"/>
<feature type="region of interest" description="Disordered" evidence="1">
    <location>
        <begin position="1"/>
        <end position="49"/>
    </location>
</feature>
<dbReference type="EMBL" id="JAGKHQ010000017">
    <property type="protein sequence ID" value="KAG7489929.1"/>
    <property type="molecule type" value="Genomic_DNA"/>
</dbReference>
<evidence type="ECO:0000313" key="3">
    <source>
        <dbReference type="Proteomes" id="UP000693946"/>
    </source>
</evidence>
<dbReference type="Proteomes" id="UP000693946">
    <property type="component" value="Linkage Group LG5"/>
</dbReference>
<proteinExistence type="predicted"/>
<reference evidence="2 3" key="1">
    <citation type="journal article" date="2021" name="Sci. Rep.">
        <title>Chromosome anchoring in Senegalese sole (Solea senegalensis) reveals sex-associated markers and genome rearrangements in flatfish.</title>
        <authorList>
            <person name="Guerrero-Cozar I."/>
            <person name="Gomez-Garrido J."/>
            <person name="Berbel C."/>
            <person name="Martinez-Blanch J.F."/>
            <person name="Alioto T."/>
            <person name="Claros M.G."/>
            <person name="Gagnaire P.A."/>
            <person name="Manchado M."/>
        </authorList>
    </citation>
    <scope>NUCLEOTIDE SEQUENCE [LARGE SCALE GENOMIC DNA]</scope>
    <source>
        <strain evidence="2">Sse05_10M</strain>
    </source>
</reference>
<protein>
    <submittedName>
        <fullName evidence="2">Uncharacterized protein</fullName>
    </submittedName>
</protein>
<comment type="caution">
    <text evidence="2">The sequence shown here is derived from an EMBL/GenBank/DDBJ whole genome shotgun (WGS) entry which is preliminary data.</text>
</comment>
<accession>A0AAV6QJ39</accession>
<organism evidence="2 3">
    <name type="scientific">Solea senegalensis</name>
    <name type="common">Senegalese sole</name>
    <dbReference type="NCBI Taxonomy" id="28829"/>
    <lineage>
        <taxon>Eukaryota</taxon>
        <taxon>Metazoa</taxon>
        <taxon>Chordata</taxon>
        <taxon>Craniata</taxon>
        <taxon>Vertebrata</taxon>
        <taxon>Euteleostomi</taxon>
        <taxon>Actinopterygii</taxon>
        <taxon>Neopterygii</taxon>
        <taxon>Teleostei</taxon>
        <taxon>Neoteleostei</taxon>
        <taxon>Acanthomorphata</taxon>
        <taxon>Carangaria</taxon>
        <taxon>Pleuronectiformes</taxon>
        <taxon>Pleuronectoidei</taxon>
        <taxon>Soleidae</taxon>
        <taxon>Solea</taxon>
    </lineage>
</organism>
<sequence length="139" mass="15193">MKKQEAHALASRGTKYHGAHESFTARVDSRSTTTAPCMQRAGTRERRKPREFHASLGHVLCSLGEMNAQMANMIQTLKLEHGATGHLSAKTRADVSEHGFLLLSADGTATRHATVPRGAARLQKHGRMTQGLLPSEDIR</sequence>
<evidence type="ECO:0000256" key="1">
    <source>
        <dbReference type="SAM" id="MobiDB-lite"/>
    </source>
</evidence>
<keyword evidence="3" id="KW-1185">Reference proteome</keyword>